<evidence type="ECO:0000259" key="6">
    <source>
        <dbReference type="PROSITE" id="PS01180"/>
    </source>
</evidence>
<gene>
    <name evidence="7" type="ORF">OXX778_LOCUS10590</name>
</gene>
<dbReference type="Proteomes" id="UP000663879">
    <property type="component" value="Unassembled WGS sequence"/>
</dbReference>
<dbReference type="PROSITE" id="PS01180">
    <property type="entry name" value="CUB"/>
    <property type="match status" value="1"/>
</dbReference>
<sequence>MIKSYLINFILMFWIELLRNTNGTILNKCFHEGDFTVTCNRSKLPSSNQKHIEVMRYAKVTNGLQHNESLCSYIPGTSCSRTQILSHCVDKPQCHIKNYWFSLEPDCPGNSYYTQFEYDCQPAFYMCDKENLINAFSGLIYSPSYPNTFRTTKSETCYLTVKLPKNHHAEIVLENFDLLSTSKCIGDYLEIQEYVDSSTIQHKRSLQNKTLIKHRKFTSNSNFKWNTLGTMCGRIEQKYTIRAESDTINFKFRPLADDHHFFKDSNSNRKNHMGFKIFFQAIPPKENEPDLKNEKIRETKKPTVQTWVVSKQSEANNNNNQNNLQINPEYSDQDQSNLTLWTLTLALIVLILILLIIVFGCFIYFIKKRQTESKSTSRPSRAIETKSKIPSKSNLNNDVETTPLKPASVPKIEPIKPPSKTLVILEPEPRKMQAERPALLQDLSQSRLLQKFKQEIEQTSPKKEENKSDLKNEIEVIPSPKKEITSEDTSGIYGADLNSLDPKPLYTGSSKVNSLETSPNKKIELAPQILVTNNDQADEIEKIYLEKASREINENQNNERKNSILKSETPKKSTNKDVNSQHNNREIVFVNNPGEFQTQMRKTPAFNPLHVILKDKNKYHTTEYI</sequence>
<keyword evidence="4" id="KW-1133">Transmembrane helix</keyword>
<keyword evidence="4" id="KW-0812">Transmembrane</keyword>
<keyword evidence="1" id="KW-1015">Disulfide bond</keyword>
<feature type="domain" description="CUB" evidence="6">
    <location>
        <begin position="127"/>
        <end position="282"/>
    </location>
</feature>
<feature type="chain" id="PRO_5032532437" description="CUB domain-containing protein" evidence="5">
    <location>
        <begin position="24"/>
        <end position="625"/>
    </location>
</feature>
<feature type="signal peptide" evidence="5">
    <location>
        <begin position="1"/>
        <end position="23"/>
    </location>
</feature>
<dbReference type="CDD" id="cd22823">
    <property type="entry name" value="Gal_Rha_Lectin"/>
    <property type="match status" value="1"/>
</dbReference>
<evidence type="ECO:0000256" key="2">
    <source>
        <dbReference type="PROSITE-ProRule" id="PRU00059"/>
    </source>
</evidence>
<comment type="caution">
    <text evidence="7">The sequence shown here is derived from an EMBL/GenBank/DDBJ whole genome shotgun (WGS) entry which is preliminary data.</text>
</comment>
<proteinExistence type="predicted"/>
<organism evidence="7 8">
    <name type="scientific">Brachionus calyciflorus</name>
    <dbReference type="NCBI Taxonomy" id="104777"/>
    <lineage>
        <taxon>Eukaryota</taxon>
        <taxon>Metazoa</taxon>
        <taxon>Spiralia</taxon>
        <taxon>Gnathifera</taxon>
        <taxon>Rotifera</taxon>
        <taxon>Eurotatoria</taxon>
        <taxon>Monogononta</taxon>
        <taxon>Pseudotrocha</taxon>
        <taxon>Ploima</taxon>
        <taxon>Brachionidae</taxon>
        <taxon>Brachionus</taxon>
    </lineage>
</organism>
<evidence type="ECO:0000256" key="1">
    <source>
        <dbReference type="ARBA" id="ARBA00023157"/>
    </source>
</evidence>
<dbReference type="InterPro" id="IPR000859">
    <property type="entry name" value="CUB_dom"/>
</dbReference>
<keyword evidence="8" id="KW-1185">Reference proteome</keyword>
<keyword evidence="4" id="KW-0472">Membrane</keyword>
<feature type="region of interest" description="Disordered" evidence="3">
    <location>
        <begin position="374"/>
        <end position="412"/>
    </location>
</feature>
<evidence type="ECO:0000256" key="3">
    <source>
        <dbReference type="SAM" id="MobiDB-lite"/>
    </source>
</evidence>
<dbReference type="SUPFAM" id="SSF49854">
    <property type="entry name" value="Spermadhesin, CUB domain"/>
    <property type="match status" value="1"/>
</dbReference>
<name>A0A813YI35_9BILA</name>
<dbReference type="OrthoDB" id="10438504at2759"/>
<feature type="region of interest" description="Disordered" evidence="3">
    <location>
        <begin position="554"/>
        <end position="585"/>
    </location>
</feature>
<evidence type="ECO:0000313" key="8">
    <source>
        <dbReference type="Proteomes" id="UP000663879"/>
    </source>
</evidence>
<dbReference type="CDD" id="cd00041">
    <property type="entry name" value="CUB"/>
    <property type="match status" value="1"/>
</dbReference>
<keyword evidence="5" id="KW-0732">Signal</keyword>
<feature type="compositionally biased region" description="Basic and acidic residues" evidence="3">
    <location>
        <begin position="455"/>
        <end position="485"/>
    </location>
</feature>
<dbReference type="AlphaFoldDB" id="A0A813YI35"/>
<accession>A0A813YI35</accession>
<evidence type="ECO:0000313" key="7">
    <source>
        <dbReference type="EMBL" id="CAF0884513.1"/>
    </source>
</evidence>
<dbReference type="InterPro" id="IPR035914">
    <property type="entry name" value="Sperma_CUB_dom_sf"/>
</dbReference>
<dbReference type="Pfam" id="PF00431">
    <property type="entry name" value="CUB"/>
    <property type="match status" value="1"/>
</dbReference>
<feature type="compositionally biased region" description="Polar residues" evidence="3">
    <location>
        <begin position="388"/>
        <end position="400"/>
    </location>
</feature>
<feature type="transmembrane region" description="Helical" evidence="4">
    <location>
        <begin position="340"/>
        <end position="366"/>
    </location>
</feature>
<feature type="compositionally biased region" description="Basic and acidic residues" evidence="3">
    <location>
        <begin position="554"/>
        <end position="575"/>
    </location>
</feature>
<evidence type="ECO:0000256" key="5">
    <source>
        <dbReference type="SAM" id="SignalP"/>
    </source>
</evidence>
<dbReference type="EMBL" id="CAJNOC010001696">
    <property type="protein sequence ID" value="CAF0884513.1"/>
    <property type="molecule type" value="Genomic_DNA"/>
</dbReference>
<dbReference type="Gene3D" id="2.60.120.290">
    <property type="entry name" value="Spermadhesin, CUB domain"/>
    <property type="match status" value="1"/>
</dbReference>
<feature type="region of interest" description="Disordered" evidence="3">
    <location>
        <begin position="455"/>
        <end position="503"/>
    </location>
</feature>
<reference evidence="7" key="1">
    <citation type="submission" date="2021-02" db="EMBL/GenBank/DDBJ databases">
        <authorList>
            <person name="Nowell W R."/>
        </authorList>
    </citation>
    <scope>NUCLEOTIDE SEQUENCE</scope>
    <source>
        <strain evidence="7">Ploen Becks lab</strain>
    </source>
</reference>
<evidence type="ECO:0000256" key="4">
    <source>
        <dbReference type="SAM" id="Phobius"/>
    </source>
</evidence>
<comment type="caution">
    <text evidence="2">Lacks conserved residue(s) required for the propagation of feature annotation.</text>
</comment>
<dbReference type="SMART" id="SM00042">
    <property type="entry name" value="CUB"/>
    <property type="match status" value="1"/>
</dbReference>
<protein>
    <recommendedName>
        <fullName evidence="6">CUB domain-containing protein</fullName>
    </recommendedName>
</protein>